<keyword evidence="1" id="KW-0812">Transmembrane</keyword>
<sequence length="290" mass="32370">MKSLLINFYFLLVLILAFLSTVSFLAFNLELLPYTLQPVGEGLDVYHLFHNYFLGYINPKVFESGVIGRVCGFLFEPSYQGWFLSTNFFLLSKGIKNKGYLIISQIIVLLGALSSFSTMTWVVFVLVFGSILVFKILALVGLSGKIANICYGLIFLIGIVGIVTVVDQDKLLEIIGPSSSEDRTNRLDTSTLFLLTASPAQFVLGRGPGYITKNSDRGESNPIVKSLVENGLISTIFVLIFVIYGSCKSKYYMIANLLWLNSVVVLFTPLFIVNILVCRWISERDDNINF</sequence>
<evidence type="ECO:0000256" key="1">
    <source>
        <dbReference type="SAM" id="Phobius"/>
    </source>
</evidence>
<proteinExistence type="predicted"/>
<dbReference type="AlphaFoldDB" id="A0A9X1XTQ4"/>
<gene>
    <name evidence="2" type="ORF">MW871_06105</name>
</gene>
<dbReference type="RefSeq" id="WP_248427958.1">
    <property type="nucleotide sequence ID" value="NZ_JALNUB010000003.1"/>
</dbReference>
<protein>
    <submittedName>
        <fullName evidence="2">Uncharacterized protein</fullName>
    </submittedName>
</protein>
<feature type="transmembrane region" description="Helical" evidence="1">
    <location>
        <begin position="227"/>
        <end position="245"/>
    </location>
</feature>
<feature type="transmembrane region" description="Helical" evidence="1">
    <location>
        <begin position="122"/>
        <end position="142"/>
    </location>
</feature>
<keyword evidence="3" id="KW-1185">Reference proteome</keyword>
<dbReference type="EMBL" id="JALNUB010000003">
    <property type="protein sequence ID" value="MCK8141463.1"/>
    <property type="molecule type" value="Genomic_DNA"/>
</dbReference>
<keyword evidence="1" id="KW-1133">Transmembrane helix</keyword>
<feature type="transmembrane region" description="Helical" evidence="1">
    <location>
        <begin position="257"/>
        <end position="282"/>
    </location>
</feature>
<keyword evidence="1" id="KW-0472">Membrane</keyword>
<comment type="caution">
    <text evidence="2">The sequence shown here is derived from an EMBL/GenBank/DDBJ whole genome shotgun (WGS) entry which is preliminary data.</text>
</comment>
<feature type="transmembrane region" description="Helical" evidence="1">
    <location>
        <begin position="6"/>
        <end position="27"/>
    </location>
</feature>
<reference evidence="2" key="1">
    <citation type="submission" date="2022-04" db="EMBL/GenBank/DDBJ databases">
        <title>Flavobacterium pygoscelis sp. nov. isolated from Chinstrap chick (Pygoscelis antarcticus).</title>
        <authorList>
            <person name="Irgang R."/>
            <person name="Poblete-Morales M."/>
            <person name="Avendano-Herrera R."/>
        </authorList>
    </citation>
    <scope>NUCLEOTIDE SEQUENCE</scope>
    <source>
        <strain evidence="2">I-SCBP12n</strain>
    </source>
</reference>
<organism evidence="2 3">
    <name type="scientific">Flavobacterium pygoscelis</name>
    <dbReference type="NCBI Taxonomy" id="2893176"/>
    <lineage>
        <taxon>Bacteria</taxon>
        <taxon>Pseudomonadati</taxon>
        <taxon>Bacteroidota</taxon>
        <taxon>Flavobacteriia</taxon>
        <taxon>Flavobacteriales</taxon>
        <taxon>Flavobacteriaceae</taxon>
        <taxon>Flavobacterium</taxon>
    </lineage>
</organism>
<feature type="transmembrane region" description="Helical" evidence="1">
    <location>
        <begin position="149"/>
        <end position="166"/>
    </location>
</feature>
<evidence type="ECO:0000313" key="2">
    <source>
        <dbReference type="EMBL" id="MCK8141463.1"/>
    </source>
</evidence>
<accession>A0A9X1XTQ4</accession>
<dbReference type="Proteomes" id="UP001139260">
    <property type="component" value="Unassembled WGS sequence"/>
</dbReference>
<name>A0A9X1XTQ4_9FLAO</name>
<evidence type="ECO:0000313" key="3">
    <source>
        <dbReference type="Proteomes" id="UP001139260"/>
    </source>
</evidence>